<feature type="domain" description="Stage III sporulation protein AA AAA+ ATPase" evidence="3">
    <location>
        <begin position="24"/>
        <end position="295"/>
    </location>
</feature>
<accession>A0A9D1RD05</accession>
<dbReference type="InterPro" id="IPR045735">
    <property type="entry name" value="Spore_III_AA_AAA+_ATPase"/>
</dbReference>
<dbReference type="EMBL" id="DXGE01000011">
    <property type="protein sequence ID" value="HIW85337.1"/>
    <property type="molecule type" value="Genomic_DNA"/>
</dbReference>
<dbReference type="PANTHER" id="PTHR20953">
    <property type="entry name" value="KINASE-RELATED"/>
    <property type="match status" value="1"/>
</dbReference>
<dbReference type="SUPFAM" id="SSF52540">
    <property type="entry name" value="P-loop containing nucleoside triphosphate hydrolases"/>
    <property type="match status" value="1"/>
</dbReference>
<reference evidence="4" key="1">
    <citation type="journal article" date="2021" name="PeerJ">
        <title>Extensive microbial diversity within the chicken gut microbiome revealed by metagenomics and culture.</title>
        <authorList>
            <person name="Gilroy R."/>
            <person name="Ravi A."/>
            <person name="Getino M."/>
            <person name="Pursley I."/>
            <person name="Horton D.L."/>
            <person name="Alikhan N.F."/>
            <person name="Baker D."/>
            <person name="Gharbi K."/>
            <person name="Hall N."/>
            <person name="Watson M."/>
            <person name="Adriaenssens E.M."/>
            <person name="Foster-Nyarko E."/>
            <person name="Jarju S."/>
            <person name="Secka A."/>
            <person name="Antonio M."/>
            <person name="Oren A."/>
            <person name="Chaudhuri R.R."/>
            <person name="La Ragione R."/>
            <person name="Hildebrand F."/>
            <person name="Pallen M.J."/>
        </authorList>
    </citation>
    <scope>NUCLEOTIDE SEQUENCE</scope>
    <source>
        <strain evidence="4">421</strain>
    </source>
</reference>
<dbReference type="Proteomes" id="UP000824205">
    <property type="component" value="Unassembled WGS sequence"/>
</dbReference>
<gene>
    <name evidence="4" type="ORF">IAA48_02485</name>
</gene>
<sequence>MPLNTLIPCLSDGINAALAQLSATALNCITEIRLRKNLPLVLCAGKSTYFITAKGKLLNYCSEFAYVVDEEEFDVVFRRLCNYSVHCEIDNLVNGYITVKGGNRVGVCSTAVKTDGSITAVKEITSLNIRIAKEIKDCAKPILNLLYVNEFPSIIVASPPSGGKTTFLRDLARQLSSGFNNRYVKTALIDERNELACKDDGIITADVGVNTDVLTGFSKSLGIEIAVRTLAPQLIICDEVSSLKEIEAMKNGFLCGCAFAVSVHAASKEQLMNKHIVRNLIATREFSYVVLLKDYTNEFEIMEVS</sequence>
<reference evidence="4" key="2">
    <citation type="submission" date="2021-04" db="EMBL/GenBank/DDBJ databases">
        <authorList>
            <person name="Gilroy R."/>
        </authorList>
    </citation>
    <scope>NUCLEOTIDE SEQUENCE</scope>
    <source>
        <strain evidence="4">421</strain>
    </source>
</reference>
<evidence type="ECO:0000256" key="2">
    <source>
        <dbReference type="ARBA" id="ARBA00022840"/>
    </source>
</evidence>
<protein>
    <recommendedName>
        <fullName evidence="3">Stage III sporulation protein AA AAA+ ATPase domain-containing protein</fullName>
    </recommendedName>
</protein>
<dbReference type="InterPro" id="IPR027417">
    <property type="entry name" value="P-loop_NTPase"/>
</dbReference>
<dbReference type="GO" id="GO:0005524">
    <property type="term" value="F:ATP binding"/>
    <property type="evidence" value="ECO:0007669"/>
    <property type="project" value="UniProtKB-KW"/>
</dbReference>
<name>A0A9D1RD05_9FIRM</name>
<evidence type="ECO:0000259" key="3">
    <source>
        <dbReference type="Pfam" id="PF19568"/>
    </source>
</evidence>
<dbReference type="PANTHER" id="PTHR20953:SF3">
    <property type="entry name" value="P-LOOP CONTAINING NUCLEOSIDE TRIPHOSPHATE HYDROLASES SUPERFAMILY PROTEIN"/>
    <property type="match status" value="1"/>
</dbReference>
<evidence type="ECO:0000313" key="5">
    <source>
        <dbReference type="Proteomes" id="UP000824205"/>
    </source>
</evidence>
<proteinExistence type="predicted"/>
<dbReference type="Pfam" id="PF19568">
    <property type="entry name" value="Spore_III_AA"/>
    <property type="match status" value="1"/>
</dbReference>
<keyword evidence="2" id="KW-0067">ATP-binding</keyword>
<dbReference type="AlphaFoldDB" id="A0A9D1RD05"/>
<organism evidence="4 5">
    <name type="scientific">Candidatus Eubacterium faecipullorum</name>
    <dbReference type="NCBI Taxonomy" id="2838571"/>
    <lineage>
        <taxon>Bacteria</taxon>
        <taxon>Bacillati</taxon>
        <taxon>Bacillota</taxon>
        <taxon>Clostridia</taxon>
        <taxon>Eubacteriales</taxon>
        <taxon>Eubacteriaceae</taxon>
        <taxon>Eubacterium</taxon>
    </lineage>
</organism>
<keyword evidence="1" id="KW-0547">Nucleotide-binding</keyword>
<evidence type="ECO:0000313" key="4">
    <source>
        <dbReference type="EMBL" id="HIW85337.1"/>
    </source>
</evidence>
<dbReference type="Gene3D" id="3.40.50.300">
    <property type="entry name" value="P-loop containing nucleotide triphosphate hydrolases"/>
    <property type="match status" value="1"/>
</dbReference>
<comment type="caution">
    <text evidence="4">The sequence shown here is derived from an EMBL/GenBank/DDBJ whole genome shotgun (WGS) entry which is preliminary data.</text>
</comment>
<evidence type="ECO:0000256" key="1">
    <source>
        <dbReference type="ARBA" id="ARBA00022741"/>
    </source>
</evidence>